<gene>
    <name evidence="1" type="ORF">DB32_001057</name>
</gene>
<dbReference type="STRING" id="927083.DB32_001057"/>
<dbReference type="GO" id="GO:0016706">
    <property type="term" value="F:2-oxoglutarate-dependent dioxygenase activity"/>
    <property type="evidence" value="ECO:0007669"/>
    <property type="project" value="UniProtKB-ARBA"/>
</dbReference>
<evidence type="ECO:0008006" key="3">
    <source>
        <dbReference type="Google" id="ProtNLM"/>
    </source>
</evidence>
<accession>A0A0F6W069</accession>
<sequence>MLRDSDIEHFVTEGFVRVDDAFPRAIADEARAILWNETGCDPNDRTTWTRPVIRLGGYAQPPFVKAASTPTICAALDRIVGEGRWVPLRGLGTFPIRFPSEVSAGDDGWHVDVSFALPEDDPNDFMGWRANVASRGRALLALFLFSDVGEDDAPTRIRARSHVDLARRLAPAGERGMTLRELAANDFAESATRPEVLATGPAGTVYLCHPFLVHAAQRHRGTTPRFLAQPPVFPKQPLRIDDAASAPVEIAIREALRTT</sequence>
<evidence type="ECO:0000313" key="1">
    <source>
        <dbReference type="EMBL" id="AKF03908.1"/>
    </source>
</evidence>
<protein>
    <recommendedName>
        <fullName evidence="3">Phytanoyl-CoA dioxygenase</fullName>
    </recommendedName>
</protein>
<dbReference type="Pfam" id="PF05721">
    <property type="entry name" value="PhyH"/>
    <property type="match status" value="1"/>
</dbReference>
<dbReference type="InterPro" id="IPR008775">
    <property type="entry name" value="Phytyl_CoA_dOase-like"/>
</dbReference>
<dbReference type="Proteomes" id="UP000034883">
    <property type="component" value="Chromosome"/>
</dbReference>
<dbReference type="KEGG" id="samy:DB32_001057"/>
<dbReference type="SUPFAM" id="SSF51197">
    <property type="entry name" value="Clavaminate synthase-like"/>
    <property type="match status" value="1"/>
</dbReference>
<proteinExistence type="predicted"/>
<dbReference type="AlphaFoldDB" id="A0A0F6W069"/>
<organism evidence="1 2">
    <name type="scientific">Sandaracinus amylolyticus</name>
    <dbReference type="NCBI Taxonomy" id="927083"/>
    <lineage>
        <taxon>Bacteria</taxon>
        <taxon>Pseudomonadati</taxon>
        <taxon>Myxococcota</taxon>
        <taxon>Polyangia</taxon>
        <taxon>Polyangiales</taxon>
        <taxon>Sandaracinaceae</taxon>
        <taxon>Sandaracinus</taxon>
    </lineage>
</organism>
<reference evidence="1 2" key="1">
    <citation type="submission" date="2015-03" db="EMBL/GenBank/DDBJ databases">
        <title>Genome assembly of Sandaracinus amylolyticus DSM 53668.</title>
        <authorList>
            <person name="Sharma G."/>
            <person name="Subramanian S."/>
        </authorList>
    </citation>
    <scope>NUCLEOTIDE SEQUENCE [LARGE SCALE GENOMIC DNA]</scope>
    <source>
        <strain evidence="1 2">DSM 53668</strain>
    </source>
</reference>
<dbReference type="EMBL" id="CP011125">
    <property type="protein sequence ID" value="AKF03908.1"/>
    <property type="molecule type" value="Genomic_DNA"/>
</dbReference>
<evidence type="ECO:0000313" key="2">
    <source>
        <dbReference type="Proteomes" id="UP000034883"/>
    </source>
</evidence>
<dbReference type="Gene3D" id="2.60.120.620">
    <property type="entry name" value="q2cbj1_9rhob like domain"/>
    <property type="match status" value="1"/>
</dbReference>
<name>A0A0F6W069_9BACT</name>
<dbReference type="OrthoDB" id="9798771at2"/>
<keyword evidence="2" id="KW-1185">Reference proteome</keyword>
<dbReference type="RefSeq" id="WP_053231316.1">
    <property type="nucleotide sequence ID" value="NZ_CP011125.1"/>
</dbReference>